<dbReference type="GO" id="GO:0006189">
    <property type="term" value="P:'de novo' IMP biosynthetic process"/>
    <property type="evidence" value="ECO:0007669"/>
    <property type="project" value="UniProtKB-UniPathway"/>
</dbReference>
<dbReference type="NCBIfam" id="TIGR00081">
    <property type="entry name" value="purC"/>
    <property type="match status" value="1"/>
</dbReference>
<comment type="similarity">
    <text evidence="2">Belongs to the SAICAR synthetase family.</text>
</comment>
<dbReference type="OrthoDB" id="9991235at2759"/>
<comment type="pathway">
    <text evidence="1">Purine metabolism; IMP biosynthesis via de novo pathway; 5-amino-1-(5-phospho-D-ribosyl)imidazole-4-carboxamide from 5-amino-1-(5-phospho-D-ribosyl)imidazole-4-carboxylate: step 1/2.</text>
</comment>
<dbReference type="EC" id="6.3.2.6" evidence="3"/>
<dbReference type="AlphaFoldDB" id="A0A2J5HXZ6"/>
<reference evidence="12" key="1">
    <citation type="submission" date="2017-12" db="EMBL/GenBank/DDBJ databases">
        <authorList>
            <consortium name="DOE Joint Genome Institute"/>
            <person name="Mondo S.J."/>
            <person name="Kjaerbolling I."/>
            <person name="Vesth T.C."/>
            <person name="Frisvad J.C."/>
            <person name="Nybo J.L."/>
            <person name="Theobald S."/>
            <person name="Kuo A."/>
            <person name="Bowyer P."/>
            <person name="Matsuda Y."/>
            <person name="Lyhne E.K."/>
            <person name="Kogle M.E."/>
            <person name="Clum A."/>
            <person name="Lipzen A."/>
            <person name="Salamov A."/>
            <person name="Ngan C.Y."/>
            <person name="Daum C."/>
            <person name="Chiniquy J."/>
            <person name="Barry K."/>
            <person name="LaButti K."/>
            <person name="Haridas S."/>
            <person name="Simmons B.A."/>
            <person name="Magnuson J.K."/>
            <person name="Mortensen U.H."/>
            <person name="Larsen T.O."/>
            <person name="Grigoriev I.V."/>
            <person name="Baker S.E."/>
            <person name="Andersen M.R."/>
            <person name="Nordberg H.P."/>
            <person name="Cantor M.N."/>
            <person name="Hua S.X."/>
        </authorList>
    </citation>
    <scope>NUCLEOTIDE SEQUENCE [LARGE SCALE GENOMIC DNA]</scope>
    <source>
        <strain evidence="12">IBT 19404</strain>
    </source>
</reference>
<name>A0A2J5HXZ6_9EURO</name>
<dbReference type="InterPro" id="IPR001636">
    <property type="entry name" value="SAICAR_synth"/>
</dbReference>
<dbReference type="Proteomes" id="UP000235023">
    <property type="component" value="Unassembled WGS sequence"/>
</dbReference>
<keyword evidence="12" id="KW-1185">Reference proteome</keyword>
<proteinExistence type="inferred from homology"/>
<dbReference type="InterPro" id="IPR028923">
    <property type="entry name" value="SAICAR_synt/ADE2_N"/>
</dbReference>
<evidence type="ECO:0000256" key="9">
    <source>
        <dbReference type="ARBA" id="ARBA00030409"/>
    </source>
</evidence>
<dbReference type="GO" id="GO:0004639">
    <property type="term" value="F:phosphoribosylaminoimidazolesuccinocarboxamide synthase activity"/>
    <property type="evidence" value="ECO:0007669"/>
    <property type="project" value="UniProtKB-EC"/>
</dbReference>
<keyword evidence="8" id="KW-0067">ATP-binding</keyword>
<dbReference type="GO" id="GO:0005524">
    <property type="term" value="F:ATP binding"/>
    <property type="evidence" value="ECO:0007669"/>
    <property type="project" value="UniProtKB-KW"/>
</dbReference>
<organism evidence="11 12">
    <name type="scientific">Aspergillus taichungensis</name>
    <dbReference type="NCBI Taxonomy" id="482145"/>
    <lineage>
        <taxon>Eukaryota</taxon>
        <taxon>Fungi</taxon>
        <taxon>Dikarya</taxon>
        <taxon>Ascomycota</taxon>
        <taxon>Pezizomycotina</taxon>
        <taxon>Eurotiomycetes</taxon>
        <taxon>Eurotiomycetidae</taxon>
        <taxon>Eurotiales</taxon>
        <taxon>Aspergillaceae</taxon>
        <taxon>Aspergillus</taxon>
        <taxon>Aspergillus subgen. Circumdati</taxon>
    </lineage>
</organism>
<evidence type="ECO:0000256" key="1">
    <source>
        <dbReference type="ARBA" id="ARBA00004672"/>
    </source>
</evidence>
<dbReference type="PROSITE" id="PS01058">
    <property type="entry name" value="SAICAR_SYNTHETASE_2"/>
    <property type="match status" value="1"/>
</dbReference>
<evidence type="ECO:0000256" key="8">
    <source>
        <dbReference type="ARBA" id="ARBA00022840"/>
    </source>
</evidence>
<dbReference type="SUPFAM" id="SSF56104">
    <property type="entry name" value="SAICAR synthase-like"/>
    <property type="match status" value="1"/>
</dbReference>
<sequence>MAPLQAGYFQSLQFPSESTVVIHDQIYGDHHITEPILVELLRSPTLQRLTGVWQSGITALFNLGPRVSRFEHSVGAFLLVRKVGASVAEQVAALLHDVSHTALSHVMDWALSKPGEDSYHEEHKERYIAMTPLPQILARHGFADLKPLHEHLYPLVERPAPHLCADRLDYALRDAAAFGKMPLAEAQGVFRAFAAFPDVESPARLMVLPDVSLALRLSRVYIECDRDVWCNPSHIDMYKRTGQIIRDLVEQGKVSDNELWCPDDEFWALLRSASNAEGLKDLERLETEGAPEIKGLGLPPGAKVRTIDPDVYIPGQDKPCPLSAVSDTWAREREQYIQNQAYTTTDLQGALPLVARGKVRDLYEVDEKTLLFIATDRISAYDVIMENGIPNKGVLLTLCTKTWFKILSDAVPGLRTHFLTLDLPPQIPTSLRPVLQNRSMQVRKLKILPIEAIVRGYITGSAWNEYKKSGTVHGIPVAPGLQESQAFPDGPIYTPSTKAEQGEHDENIHPDQATKILGEPHASTVAALAIKLYKAAHEYALTRGVIIADTKFEFGVDEATNEVVLADEVLTPDSSRFWPKDSYAVGRGQQSFDKQFLRDWLVKEGLKGKEGVRMTEEIALKTSEKYKEAWERITGGV</sequence>
<dbReference type="HAMAP" id="MF_00137">
    <property type="entry name" value="SAICAR_synth"/>
    <property type="match status" value="1"/>
</dbReference>
<dbReference type="PROSITE" id="PS01057">
    <property type="entry name" value="SAICAR_SYNTHETASE_1"/>
    <property type="match status" value="1"/>
</dbReference>
<evidence type="ECO:0000256" key="5">
    <source>
        <dbReference type="ARBA" id="ARBA00022598"/>
    </source>
</evidence>
<dbReference type="InterPro" id="IPR018236">
    <property type="entry name" value="SAICAR_synthetase_CS"/>
</dbReference>
<keyword evidence="5" id="KW-0436">Ligase</keyword>
<dbReference type="FunFam" id="3.30.470.20:FF:000015">
    <property type="entry name" value="Phosphoribosylaminoimidazole-succinocarboxamide synthase"/>
    <property type="match status" value="1"/>
</dbReference>
<dbReference type="NCBIfam" id="NF010568">
    <property type="entry name" value="PRK13961.1"/>
    <property type="match status" value="1"/>
</dbReference>
<keyword evidence="6" id="KW-0547">Nucleotide-binding</keyword>
<dbReference type="PANTHER" id="PTHR43700">
    <property type="entry name" value="PHOSPHORIBOSYLAMINOIMIDAZOLE-SUCCINOCARBOXAMIDE SYNTHASE"/>
    <property type="match status" value="1"/>
</dbReference>
<dbReference type="FunFam" id="3.30.200.20:FF:000392">
    <property type="entry name" value="Phosphoribosylaminoimidazole-succinocarboxamide synthase"/>
    <property type="match status" value="1"/>
</dbReference>
<dbReference type="InterPro" id="IPR003607">
    <property type="entry name" value="HD/PDEase_dom"/>
</dbReference>
<dbReference type="GO" id="GO:0005737">
    <property type="term" value="C:cytoplasm"/>
    <property type="evidence" value="ECO:0007669"/>
    <property type="project" value="TreeGrafter"/>
</dbReference>
<accession>A0A2J5HXZ6</accession>
<gene>
    <name evidence="11" type="ORF">BDW42DRAFT_184980</name>
</gene>
<dbReference type="PANTHER" id="PTHR43700:SF1">
    <property type="entry name" value="PHOSPHORIBOSYLAMINOIMIDAZOLE-SUCCINOCARBOXAMIDE SYNTHASE"/>
    <property type="match status" value="1"/>
</dbReference>
<evidence type="ECO:0000256" key="3">
    <source>
        <dbReference type="ARBA" id="ARBA00012217"/>
    </source>
</evidence>
<evidence type="ECO:0000256" key="4">
    <source>
        <dbReference type="ARBA" id="ARBA00016460"/>
    </source>
</evidence>
<dbReference type="SMART" id="SM00471">
    <property type="entry name" value="HDc"/>
    <property type="match status" value="1"/>
</dbReference>
<dbReference type="CDD" id="cd01414">
    <property type="entry name" value="SAICAR_synt_Sc"/>
    <property type="match status" value="1"/>
</dbReference>
<keyword evidence="7" id="KW-0658">Purine biosynthesis</keyword>
<dbReference type="Gene3D" id="1.10.3210.10">
    <property type="entry name" value="Hypothetical protein af1432"/>
    <property type="match status" value="1"/>
</dbReference>
<dbReference type="SUPFAM" id="SSF109604">
    <property type="entry name" value="HD-domain/PDEase-like"/>
    <property type="match status" value="1"/>
</dbReference>
<evidence type="ECO:0000313" key="11">
    <source>
        <dbReference type="EMBL" id="PLN82176.1"/>
    </source>
</evidence>
<protein>
    <recommendedName>
        <fullName evidence="4">Phosphoribosylaminoimidazole-succinocarboxamide synthase</fullName>
        <ecNumber evidence="3">6.3.2.6</ecNumber>
    </recommendedName>
    <alternativeName>
        <fullName evidence="9">SAICAR synthetase</fullName>
    </alternativeName>
</protein>
<evidence type="ECO:0000259" key="10">
    <source>
        <dbReference type="SMART" id="SM00471"/>
    </source>
</evidence>
<feature type="domain" description="HD/PDEase" evidence="10">
    <location>
        <begin position="65"/>
        <end position="180"/>
    </location>
</feature>
<dbReference type="Gene3D" id="3.30.470.20">
    <property type="entry name" value="ATP-grasp fold, B domain"/>
    <property type="match status" value="1"/>
</dbReference>
<evidence type="ECO:0000256" key="7">
    <source>
        <dbReference type="ARBA" id="ARBA00022755"/>
    </source>
</evidence>
<evidence type="ECO:0000313" key="12">
    <source>
        <dbReference type="Proteomes" id="UP000235023"/>
    </source>
</evidence>
<dbReference type="Pfam" id="PF01259">
    <property type="entry name" value="SAICAR_synt"/>
    <property type="match status" value="1"/>
</dbReference>
<evidence type="ECO:0000256" key="6">
    <source>
        <dbReference type="ARBA" id="ARBA00022741"/>
    </source>
</evidence>
<evidence type="ECO:0000256" key="2">
    <source>
        <dbReference type="ARBA" id="ARBA00010190"/>
    </source>
</evidence>
<dbReference type="UniPathway" id="UPA00074">
    <property type="reaction ID" value="UER00131"/>
</dbReference>
<dbReference type="CDD" id="cd00077">
    <property type="entry name" value="HDc"/>
    <property type="match status" value="1"/>
</dbReference>
<dbReference type="Gene3D" id="3.30.200.20">
    <property type="entry name" value="Phosphorylase Kinase, domain 1"/>
    <property type="match status" value="1"/>
</dbReference>
<dbReference type="EMBL" id="KZ559529">
    <property type="protein sequence ID" value="PLN82176.1"/>
    <property type="molecule type" value="Genomic_DNA"/>
</dbReference>